<keyword evidence="3" id="KW-1185">Reference proteome</keyword>
<organism evidence="2 3">
    <name type="scientific">Melanomma pulvis-pyrius CBS 109.77</name>
    <dbReference type="NCBI Taxonomy" id="1314802"/>
    <lineage>
        <taxon>Eukaryota</taxon>
        <taxon>Fungi</taxon>
        <taxon>Dikarya</taxon>
        <taxon>Ascomycota</taxon>
        <taxon>Pezizomycotina</taxon>
        <taxon>Dothideomycetes</taxon>
        <taxon>Pleosporomycetidae</taxon>
        <taxon>Pleosporales</taxon>
        <taxon>Melanommataceae</taxon>
        <taxon>Melanomma</taxon>
    </lineage>
</organism>
<evidence type="ECO:0000313" key="2">
    <source>
        <dbReference type="EMBL" id="KAF2786569.1"/>
    </source>
</evidence>
<feature type="region of interest" description="Disordered" evidence="1">
    <location>
        <begin position="345"/>
        <end position="372"/>
    </location>
</feature>
<evidence type="ECO:0000313" key="3">
    <source>
        <dbReference type="Proteomes" id="UP000799757"/>
    </source>
</evidence>
<gene>
    <name evidence="2" type="ORF">K505DRAFT_398663</name>
</gene>
<reference evidence="2" key="1">
    <citation type="journal article" date="2020" name="Stud. Mycol.">
        <title>101 Dothideomycetes genomes: a test case for predicting lifestyles and emergence of pathogens.</title>
        <authorList>
            <person name="Haridas S."/>
            <person name="Albert R."/>
            <person name="Binder M."/>
            <person name="Bloem J."/>
            <person name="Labutti K."/>
            <person name="Salamov A."/>
            <person name="Andreopoulos B."/>
            <person name="Baker S."/>
            <person name="Barry K."/>
            <person name="Bills G."/>
            <person name="Bluhm B."/>
            <person name="Cannon C."/>
            <person name="Castanera R."/>
            <person name="Culley D."/>
            <person name="Daum C."/>
            <person name="Ezra D."/>
            <person name="Gonzalez J."/>
            <person name="Henrissat B."/>
            <person name="Kuo A."/>
            <person name="Liang C."/>
            <person name="Lipzen A."/>
            <person name="Lutzoni F."/>
            <person name="Magnuson J."/>
            <person name="Mondo S."/>
            <person name="Nolan M."/>
            <person name="Ohm R."/>
            <person name="Pangilinan J."/>
            <person name="Park H.-J."/>
            <person name="Ramirez L."/>
            <person name="Alfaro M."/>
            <person name="Sun H."/>
            <person name="Tritt A."/>
            <person name="Yoshinaga Y."/>
            <person name="Zwiers L.-H."/>
            <person name="Turgeon B."/>
            <person name="Goodwin S."/>
            <person name="Spatafora J."/>
            <person name="Crous P."/>
            <person name="Grigoriev I."/>
        </authorList>
    </citation>
    <scope>NUCLEOTIDE SEQUENCE</scope>
    <source>
        <strain evidence="2">CBS 109.77</strain>
    </source>
</reference>
<proteinExistence type="predicted"/>
<evidence type="ECO:0000256" key="1">
    <source>
        <dbReference type="SAM" id="MobiDB-lite"/>
    </source>
</evidence>
<name>A0A6A6WR47_9PLEO</name>
<dbReference type="Proteomes" id="UP000799757">
    <property type="component" value="Unassembled WGS sequence"/>
</dbReference>
<accession>A0A6A6WR47</accession>
<protein>
    <submittedName>
        <fullName evidence="2">Uncharacterized protein</fullName>
    </submittedName>
</protein>
<dbReference type="EMBL" id="MU002441">
    <property type="protein sequence ID" value="KAF2786569.1"/>
    <property type="molecule type" value="Genomic_DNA"/>
</dbReference>
<dbReference type="AlphaFoldDB" id="A0A6A6WR47"/>
<sequence>MPSQNSQLRQWYRQLSTKGGAKRPLMQTHHGLLRWNAWDGRLWNIEKLGTWKNCGPVRALEIAEAKLEVARQRLSSHAPSRPLDNFFVNHTTAVVEAYRSVLPFIRIEKEMSVCDFLIRTSHWKIRNRLGPSLAKVMETSYAVSEEVGILMNVRLIKVHSPFNPLFFLAQIWRYKANAKRRSLLTAKRVQDKTIRQLAKAQGRFGIGSREVQLALRSPDALLKESSSLQFRLQRAWNKEPRCWAVEGLFESMHSVLAFSNTITKTLSVITKFGEMPTDSPLYRHQRARLQKSFRPLLDNIKGATHELSRLNYELAALRYYEIQHITLHDLSERVQRGKDLFRSIRKESEKNKIKRSAHSRHGPKTGRNHEHN</sequence>
<feature type="compositionally biased region" description="Basic residues" evidence="1">
    <location>
        <begin position="352"/>
        <end position="366"/>
    </location>
</feature>